<comment type="similarity">
    <text evidence="1 13">Belongs to the RuvC family.</text>
</comment>
<keyword evidence="8 13" id="KW-0460">Magnesium</keyword>
<feature type="active site" evidence="13">
    <location>
        <position position="140"/>
    </location>
</feature>
<accession>A0A2I1M9Z8</accession>
<dbReference type="EMBL" id="PKGS01000002">
    <property type="protein sequence ID" value="PKZ16917.1"/>
    <property type="molecule type" value="Genomic_DNA"/>
</dbReference>
<dbReference type="GO" id="GO:0008821">
    <property type="term" value="F:crossover junction DNA endonuclease activity"/>
    <property type="evidence" value="ECO:0007669"/>
    <property type="project" value="UniProtKB-UniRule"/>
</dbReference>
<keyword evidence="17" id="KW-1185">Reference proteome</keyword>
<dbReference type="PROSITE" id="PS01321">
    <property type="entry name" value="RUVC"/>
    <property type="match status" value="1"/>
</dbReference>
<dbReference type="OrthoDB" id="9805499at2"/>
<keyword evidence="10 13" id="KW-0233">DNA recombination</keyword>
<feature type="active site" evidence="13">
    <location>
        <position position="67"/>
    </location>
</feature>
<evidence type="ECO:0000256" key="2">
    <source>
        <dbReference type="ARBA" id="ARBA00022490"/>
    </source>
</evidence>
<evidence type="ECO:0000256" key="14">
    <source>
        <dbReference type="NCBIfam" id="TIGR00228"/>
    </source>
</evidence>
<comment type="subcellular location">
    <subcellularLocation>
        <location evidence="13">Cytoplasm</location>
    </subcellularLocation>
</comment>
<keyword evidence="3 13" id="KW-0540">Nuclease</keyword>
<keyword evidence="9 13" id="KW-0238">DNA-binding</keyword>
<evidence type="ECO:0000256" key="8">
    <source>
        <dbReference type="ARBA" id="ARBA00022842"/>
    </source>
</evidence>
<dbReference type="GO" id="GO:0003677">
    <property type="term" value="F:DNA binding"/>
    <property type="evidence" value="ECO:0007669"/>
    <property type="project" value="UniProtKB-KW"/>
</dbReference>
<evidence type="ECO:0000256" key="11">
    <source>
        <dbReference type="ARBA" id="ARBA00023204"/>
    </source>
</evidence>
<dbReference type="EMBL" id="UFTA01000002">
    <property type="protein sequence ID" value="SUU92240.1"/>
    <property type="molecule type" value="Genomic_DNA"/>
</dbReference>
<dbReference type="PRINTS" id="PR00696">
    <property type="entry name" value="RSOLVASERUVC"/>
</dbReference>
<dbReference type="NCBIfam" id="NF000711">
    <property type="entry name" value="PRK00039.2-1"/>
    <property type="match status" value="1"/>
</dbReference>
<dbReference type="GO" id="GO:0048476">
    <property type="term" value="C:Holliday junction resolvase complex"/>
    <property type="evidence" value="ECO:0007669"/>
    <property type="project" value="UniProtKB-UniRule"/>
</dbReference>
<dbReference type="EC" id="3.1.21.10" evidence="13 14"/>
<reference evidence="16 18" key="2">
    <citation type="submission" date="2018-06" db="EMBL/GenBank/DDBJ databases">
        <authorList>
            <consortium name="Pathogen Informatics"/>
            <person name="Doyle S."/>
        </authorList>
    </citation>
    <scope>NUCLEOTIDE SEQUENCE [LARGE SCALE GENOMIC DNA]</scope>
    <source>
        <strain evidence="16 18">NCTC9810</strain>
    </source>
</reference>
<evidence type="ECO:0000256" key="3">
    <source>
        <dbReference type="ARBA" id="ARBA00022722"/>
    </source>
</evidence>
<dbReference type="GO" id="GO:0000287">
    <property type="term" value="F:magnesium ion binding"/>
    <property type="evidence" value="ECO:0007669"/>
    <property type="project" value="UniProtKB-UniRule"/>
</dbReference>
<evidence type="ECO:0000256" key="9">
    <source>
        <dbReference type="ARBA" id="ARBA00023125"/>
    </source>
</evidence>
<evidence type="ECO:0000256" key="6">
    <source>
        <dbReference type="ARBA" id="ARBA00022763"/>
    </source>
</evidence>
<keyword evidence="4 13" id="KW-0479">Metal-binding</keyword>
<dbReference type="CDD" id="cd16962">
    <property type="entry name" value="RuvC"/>
    <property type="match status" value="1"/>
</dbReference>
<feature type="active site" evidence="13">
    <location>
        <position position="7"/>
    </location>
</feature>
<dbReference type="HAMAP" id="MF_00034">
    <property type="entry name" value="RuvC"/>
    <property type="match status" value="1"/>
</dbReference>
<evidence type="ECO:0000256" key="7">
    <source>
        <dbReference type="ARBA" id="ARBA00022801"/>
    </source>
</evidence>
<dbReference type="Gene3D" id="3.30.420.10">
    <property type="entry name" value="Ribonuclease H-like superfamily/Ribonuclease H"/>
    <property type="match status" value="1"/>
</dbReference>
<dbReference type="Pfam" id="PF02075">
    <property type="entry name" value="RuvC"/>
    <property type="match status" value="1"/>
</dbReference>
<organism evidence="15 17">
    <name type="scientific">Anaerococcus octavius</name>
    <dbReference type="NCBI Taxonomy" id="54007"/>
    <lineage>
        <taxon>Bacteria</taxon>
        <taxon>Bacillati</taxon>
        <taxon>Bacillota</taxon>
        <taxon>Tissierellia</taxon>
        <taxon>Tissierellales</taxon>
        <taxon>Peptoniphilaceae</taxon>
        <taxon>Anaerococcus</taxon>
    </lineage>
</organism>
<evidence type="ECO:0000313" key="16">
    <source>
        <dbReference type="EMBL" id="SUU92240.1"/>
    </source>
</evidence>
<dbReference type="AlphaFoldDB" id="A0A2I1M9Z8"/>
<evidence type="ECO:0000256" key="12">
    <source>
        <dbReference type="ARBA" id="ARBA00029354"/>
    </source>
</evidence>
<comment type="subunit">
    <text evidence="13">Homodimer which binds Holliday junction (HJ) DNA. The HJ becomes 2-fold symmetrical on binding to RuvC with unstacked arms; it has a different conformation from HJ DNA in complex with RuvA. In the full resolvosome a probable DNA-RuvA(4)-RuvB(12)-RuvC(2) complex forms which resolves the HJ.</text>
</comment>
<keyword evidence="5 13" id="KW-0255">Endonuclease</keyword>
<evidence type="ECO:0000256" key="4">
    <source>
        <dbReference type="ARBA" id="ARBA00022723"/>
    </source>
</evidence>
<proteinExistence type="inferred from homology"/>
<evidence type="ECO:0000313" key="17">
    <source>
        <dbReference type="Proteomes" id="UP000234335"/>
    </source>
</evidence>
<evidence type="ECO:0000313" key="18">
    <source>
        <dbReference type="Proteomes" id="UP000255124"/>
    </source>
</evidence>
<comment type="cofactor">
    <cofactor evidence="13">
        <name>Mg(2+)</name>
        <dbReference type="ChEBI" id="CHEBI:18420"/>
    </cofactor>
    <text evidence="13">Binds 2 Mg(2+) ion per subunit.</text>
</comment>
<dbReference type="FunFam" id="3.30.420.10:FF:000002">
    <property type="entry name" value="Crossover junction endodeoxyribonuclease RuvC"/>
    <property type="match status" value="1"/>
</dbReference>
<evidence type="ECO:0000256" key="10">
    <source>
        <dbReference type="ARBA" id="ARBA00023172"/>
    </source>
</evidence>
<dbReference type="NCBIfam" id="TIGR00228">
    <property type="entry name" value="ruvC"/>
    <property type="match status" value="1"/>
</dbReference>
<reference evidence="15 17" key="1">
    <citation type="submission" date="2017-12" db="EMBL/GenBank/DDBJ databases">
        <title>Phylogenetic diversity of female urinary microbiome.</title>
        <authorList>
            <person name="Thomas-White K."/>
            <person name="Wolfe A.J."/>
        </authorList>
    </citation>
    <scope>NUCLEOTIDE SEQUENCE [LARGE SCALE GENOMIC DNA]</scope>
    <source>
        <strain evidence="15 17">UMB0119</strain>
    </source>
</reference>
<feature type="binding site" evidence="13">
    <location>
        <position position="7"/>
    </location>
    <ligand>
        <name>Mg(2+)</name>
        <dbReference type="ChEBI" id="CHEBI:18420"/>
        <label>1</label>
    </ligand>
</feature>
<name>A0A2I1M9Z8_9FIRM</name>
<comment type="catalytic activity">
    <reaction evidence="12 13">
        <text>Endonucleolytic cleavage at a junction such as a reciprocal single-stranded crossover between two homologous DNA duplexes (Holliday junction).</text>
        <dbReference type="EC" id="3.1.21.10"/>
    </reaction>
</comment>
<dbReference type="Proteomes" id="UP000255124">
    <property type="component" value="Unassembled WGS sequence"/>
</dbReference>
<dbReference type="GO" id="GO:0006310">
    <property type="term" value="P:DNA recombination"/>
    <property type="evidence" value="ECO:0007669"/>
    <property type="project" value="UniProtKB-UniRule"/>
</dbReference>
<sequence length="164" mass="18288">MRILGIDPGIAIMGYGVVDFDANKVKVIENGVITTSSKTKTPERLNILYDNLDEIISEFKPDEFAIEELFFNQNVKTAITVGHARGIQVLCAQKNNLPIYEYTPLQIKQAITGYGRATKSQMQKTVTTLLNLKEIPKPDDAADALAVALCHALSLRFKENFRMN</sequence>
<dbReference type="GO" id="GO:0006281">
    <property type="term" value="P:DNA repair"/>
    <property type="evidence" value="ECO:0007669"/>
    <property type="project" value="UniProtKB-UniRule"/>
</dbReference>
<gene>
    <name evidence="13 16" type="primary">ruvC</name>
    <name evidence="15" type="ORF">CYJ34_03790</name>
    <name evidence="16" type="ORF">NCTC9810_00566</name>
</gene>
<evidence type="ECO:0000313" key="15">
    <source>
        <dbReference type="EMBL" id="PKZ16917.1"/>
    </source>
</evidence>
<keyword evidence="11 13" id="KW-0234">DNA repair</keyword>
<comment type="function">
    <text evidence="13">The RuvA-RuvB-RuvC complex processes Holliday junction (HJ) DNA during genetic recombination and DNA repair. Endonuclease that resolves HJ intermediates. Cleaves cruciform DNA by making single-stranded nicks across the HJ at symmetrical positions within the homologous arms, yielding a 5'-phosphate and a 3'-hydroxyl group; requires a central core of homology in the junction. The consensus cleavage sequence is 5'-(A/T)TT(C/G)-3'. Cleavage occurs on the 3'-side of the TT dinucleotide at the point of strand exchange. HJ branch migration catalyzed by RuvA-RuvB allows RuvC to scan DNA until it finds its consensus sequence, where it cleaves and resolves the cruciform DNA.</text>
</comment>
<dbReference type="PANTHER" id="PTHR30194">
    <property type="entry name" value="CROSSOVER JUNCTION ENDODEOXYRIBONUCLEASE RUVC"/>
    <property type="match status" value="1"/>
</dbReference>
<dbReference type="SUPFAM" id="SSF53098">
    <property type="entry name" value="Ribonuclease H-like"/>
    <property type="match status" value="1"/>
</dbReference>
<feature type="binding site" evidence="13">
    <location>
        <position position="140"/>
    </location>
    <ligand>
        <name>Mg(2+)</name>
        <dbReference type="ChEBI" id="CHEBI:18420"/>
        <label>1</label>
    </ligand>
</feature>
<dbReference type="InterPro" id="IPR036397">
    <property type="entry name" value="RNaseH_sf"/>
</dbReference>
<keyword evidence="7 13" id="KW-0378">Hydrolase</keyword>
<dbReference type="Proteomes" id="UP000234335">
    <property type="component" value="Unassembled WGS sequence"/>
</dbReference>
<dbReference type="InterPro" id="IPR012337">
    <property type="entry name" value="RNaseH-like_sf"/>
</dbReference>
<evidence type="ECO:0000256" key="5">
    <source>
        <dbReference type="ARBA" id="ARBA00022759"/>
    </source>
</evidence>
<dbReference type="InterPro" id="IPR020563">
    <property type="entry name" value="X-over_junc_endoDNase_Mg_BS"/>
</dbReference>
<dbReference type="RefSeq" id="WP_101540016.1">
    <property type="nucleotide sequence ID" value="NZ_CALTZC010000010.1"/>
</dbReference>
<protein>
    <recommendedName>
        <fullName evidence="13 14">Crossover junction endodeoxyribonuclease RuvC</fullName>
        <ecNumber evidence="13 14">3.1.21.10</ecNumber>
    </recommendedName>
    <alternativeName>
        <fullName evidence="13">Holliday junction nuclease RuvC</fullName>
    </alternativeName>
    <alternativeName>
        <fullName evidence="13">Holliday junction resolvase RuvC</fullName>
    </alternativeName>
</protein>
<dbReference type="GO" id="GO:0005737">
    <property type="term" value="C:cytoplasm"/>
    <property type="evidence" value="ECO:0007669"/>
    <property type="project" value="UniProtKB-SubCell"/>
</dbReference>
<keyword evidence="2 13" id="KW-0963">Cytoplasm</keyword>
<dbReference type="InterPro" id="IPR002176">
    <property type="entry name" value="X-over_junc_endoDNase_RuvC"/>
</dbReference>
<dbReference type="PANTHER" id="PTHR30194:SF3">
    <property type="entry name" value="CROSSOVER JUNCTION ENDODEOXYRIBONUCLEASE RUVC"/>
    <property type="match status" value="1"/>
</dbReference>
<evidence type="ECO:0000256" key="1">
    <source>
        <dbReference type="ARBA" id="ARBA00009518"/>
    </source>
</evidence>
<keyword evidence="6 13" id="KW-0227">DNA damage</keyword>
<evidence type="ECO:0000256" key="13">
    <source>
        <dbReference type="HAMAP-Rule" id="MF_00034"/>
    </source>
</evidence>
<feature type="binding site" evidence="13">
    <location>
        <position position="67"/>
    </location>
    <ligand>
        <name>Mg(2+)</name>
        <dbReference type="ChEBI" id="CHEBI:18420"/>
        <label>2</label>
    </ligand>
</feature>